<keyword evidence="2" id="KW-1185">Reference proteome</keyword>
<dbReference type="AlphaFoldDB" id="A0A0C3NZV4"/>
<dbReference type="InParanoid" id="A0A0C3NZV4"/>
<sequence>MAHQPEFSLFRKPQCTTLWQLDPVLWNPDCWLTFIILSPPDHSDGEIQAIASSHGTPGGSGRYASKVIACFCFVFACITSHKSSVTFPALTMGRLNSFRLTSDAFRLPQAANQCKLQSFGHLPSYECVQ</sequence>
<name>A0A0C3NZV4_PISTI</name>
<accession>A0A0C3NZV4</accession>
<dbReference type="Proteomes" id="UP000054217">
    <property type="component" value="Unassembled WGS sequence"/>
</dbReference>
<reference evidence="1 2" key="1">
    <citation type="submission" date="2014-04" db="EMBL/GenBank/DDBJ databases">
        <authorList>
            <consortium name="DOE Joint Genome Institute"/>
            <person name="Kuo A."/>
            <person name="Kohler A."/>
            <person name="Costa M.D."/>
            <person name="Nagy L.G."/>
            <person name="Floudas D."/>
            <person name="Copeland A."/>
            <person name="Barry K.W."/>
            <person name="Cichocki N."/>
            <person name="Veneault-Fourrey C."/>
            <person name="LaButti K."/>
            <person name="Lindquist E.A."/>
            <person name="Lipzen A."/>
            <person name="Lundell T."/>
            <person name="Morin E."/>
            <person name="Murat C."/>
            <person name="Sun H."/>
            <person name="Tunlid A."/>
            <person name="Henrissat B."/>
            <person name="Grigoriev I.V."/>
            <person name="Hibbett D.S."/>
            <person name="Martin F."/>
            <person name="Nordberg H.P."/>
            <person name="Cantor M.N."/>
            <person name="Hua S.X."/>
        </authorList>
    </citation>
    <scope>NUCLEOTIDE SEQUENCE [LARGE SCALE GENOMIC DNA]</scope>
    <source>
        <strain evidence="1 2">Marx 270</strain>
    </source>
</reference>
<reference evidence="2" key="2">
    <citation type="submission" date="2015-01" db="EMBL/GenBank/DDBJ databases">
        <title>Evolutionary Origins and Diversification of the Mycorrhizal Mutualists.</title>
        <authorList>
            <consortium name="DOE Joint Genome Institute"/>
            <consortium name="Mycorrhizal Genomics Consortium"/>
            <person name="Kohler A."/>
            <person name="Kuo A."/>
            <person name="Nagy L.G."/>
            <person name="Floudas D."/>
            <person name="Copeland A."/>
            <person name="Barry K.W."/>
            <person name="Cichocki N."/>
            <person name="Veneault-Fourrey C."/>
            <person name="LaButti K."/>
            <person name="Lindquist E.A."/>
            <person name="Lipzen A."/>
            <person name="Lundell T."/>
            <person name="Morin E."/>
            <person name="Murat C."/>
            <person name="Riley R."/>
            <person name="Ohm R."/>
            <person name="Sun H."/>
            <person name="Tunlid A."/>
            <person name="Henrissat B."/>
            <person name="Grigoriev I.V."/>
            <person name="Hibbett D.S."/>
            <person name="Martin F."/>
        </authorList>
    </citation>
    <scope>NUCLEOTIDE SEQUENCE [LARGE SCALE GENOMIC DNA]</scope>
    <source>
        <strain evidence="2">Marx 270</strain>
    </source>
</reference>
<dbReference type="EMBL" id="KN831963">
    <property type="protein sequence ID" value="KIO06365.1"/>
    <property type="molecule type" value="Genomic_DNA"/>
</dbReference>
<evidence type="ECO:0000313" key="1">
    <source>
        <dbReference type="EMBL" id="KIO06365.1"/>
    </source>
</evidence>
<gene>
    <name evidence="1" type="ORF">M404DRAFT_479510</name>
</gene>
<dbReference type="HOGENOM" id="CLU_1949698_0_0_1"/>
<proteinExistence type="predicted"/>
<organism evidence="1 2">
    <name type="scientific">Pisolithus tinctorius Marx 270</name>
    <dbReference type="NCBI Taxonomy" id="870435"/>
    <lineage>
        <taxon>Eukaryota</taxon>
        <taxon>Fungi</taxon>
        <taxon>Dikarya</taxon>
        <taxon>Basidiomycota</taxon>
        <taxon>Agaricomycotina</taxon>
        <taxon>Agaricomycetes</taxon>
        <taxon>Agaricomycetidae</taxon>
        <taxon>Boletales</taxon>
        <taxon>Sclerodermatineae</taxon>
        <taxon>Pisolithaceae</taxon>
        <taxon>Pisolithus</taxon>
    </lineage>
</organism>
<protein>
    <submittedName>
        <fullName evidence="1">Uncharacterized protein</fullName>
    </submittedName>
</protein>
<evidence type="ECO:0000313" key="2">
    <source>
        <dbReference type="Proteomes" id="UP000054217"/>
    </source>
</evidence>